<dbReference type="EMBL" id="CAXIEN010000281">
    <property type="protein sequence ID" value="CAL1291354.1"/>
    <property type="molecule type" value="Genomic_DNA"/>
</dbReference>
<evidence type="ECO:0000313" key="1">
    <source>
        <dbReference type="EMBL" id="CAL1291354.1"/>
    </source>
</evidence>
<gene>
    <name evidence="1" type="ORF">LARSCL_LOCUS17035</name>
</gene>
<dbReference type="Proteomes" id="UP001497382">
    <property type="component" value="Unassembled WGS sequence"/>
</dbReference>
<proteinExistence type="predicted"/>
<feature type="non-terminal residue" evidence="1">
    <location>
        <position position="112"/>
    </location>
</feature>
<feature type="non-terminal residue" evidence="1">
    <location>
        <position position="1"/>
    </location>
</feature>
<reference evidence="1 2" key="1">
    <citation type="submission" date="2024-04" db="EMBL/GenBank/DDBJ databases">
        <authorList>
            <person name="Rising A."/>
            <person name="Reimegard J."/>
            <person name="Sonavane S."/>
            <person name="Akerstrom W."/>
            <person name="Nylinder S."/>
            <person name="Hedman E."/>
            <person name="Kallberg Y."/>
        </authorList>
    </citation>
    <scope>NUCLEOTIDE SEQUENCE [LARGE SCALE GENOMIC DNA]</scope>
</reference>
<comment type="caution">
    <text evidence="1">The sequence shown here is derived from an EMBL/GenBank/DDBJ whole genome shotgun (WGS) entry which is preliminary data.</text>
</comment>
<name>A0AAV2B5S0_9ARAC</name>
<keyword evidence="2" id="KW-1185">Reference proteome</keyword>
<protein>
    <submittedName>
        <fullName evidence="1">Uncharacterized protein</fullName>
    </submittedName>
</protein>
<evidence type="ECO:0000313" key="2">
    <source>
        <dbReference type="Proteomes" id="UP001497382"/>
    </source>
</evidence>
<organism evidence="1 2">
    <name type="scientific">Larinioides sclopetarius</name>
    <dbReference type="NCBI Taxonomy" id="280406"/>
    <lineage>
        <taxon>Eukaryota</taxon>
        <taxon>Metazoa</taxon>
        <taxon>Ecdysozoa</taxon>
        <taxon>Arthropoda</taxon>
        <taxon>Chelicerata</taxon>
        <taxon>Arachnida</taxon>
        <taxon>Araneae</taxon>
        <taxon>Araneomorphae</taxon>
        <taxon>Entelegynae</taxon>
        <taxon>Araneoidea</taxon>
        <taxon>Araneidae</taxon>
        <taxon>Larinioides</taxon>
    </lineage>
</organism>
<sequence length="112" mass="13164">QRKVRNFVQTTKKIYDLVSHDPFNEKKYDEAFMMSWAHRIRTEVDAADSEYFKFVGDIPTDDFLMLPPPGGDGFYYIPEQHLQWTWRKSRPVAMSETTSSAVFHHHLPPSSK</sequence>
<dbReference type="AlphaFoldDB" id="A0AAV2B5S0"/>
<accession>A0AAV2B5S0</accession>